<name>A0A1G6Y3Z1_9PSEU</name>
<protein>
    <submittedName>
        <fullName evidence="5">Reductase C-terminal</fullName>
    </submittedName>
</protein>
<dbReference type="STRING" id="530584.SAMN05421630_11398"/>
<gene>
    <name evidence="5" type="ORF">SAMN05421630_11398</name>
</gene>
<dbReference type="RefSeq" id="WP_211323526.1">
    <property type="nucleotide sequence ID" value="NZ_CP016353.1"/>
</dbReference>
<dbReference type="GO" id="GO:0005737">
    <property type="term" value="C:cytoplasm"/>
    <property type="evidence" value="ECO:0007669"/>
    <property type="project" value="TreeGrafter"/>
</dbReference>
<comment type="cofactor">
    <cofactor evidence="1">
        <name>FAD</name>
        <dbReference type="ChEBI" id="CHEBI:57692"/>
    </cofactor>
</comment>
<dbReference type="Gene3D" id="3.50.50.60">
    <property type="entry name" value="FAD/NAD(P)-binding domain"/>
    <property type="match status" value="2"/>
</dbReference>
<dbReference type="AlphaFoldDB" id="A0A1G6Y3Z1"/>
<organism evidence="5 6">
    <name type="scientific">Prauserella marina</name>
    <dbReference type="NCBI Taxonomy" id="530584"/>
    <lineage>
        <taxon>Bacteria</taxon>
        <taxon>Bacillati</taxon>
        <taxon>Actinomycetota</taxon>
        <taxon>Actinomycetes</taxon>
        <taxon>Pseudonocardiales</taxon>
        <taxon>Pseudonocardiaceae</taxon>
        <taxon>Prauserella</taxon>
    </lineage>
</organism>
<keyword evidence="2" id="KW-0285">Flavoprotein</keyword>
<dbReference type="PRINTS" id="PR00368">
    <property type="entry name" value="FADPNR"/>
</dbReference>
<keyword evidence="4" id="KW-0560">Oxidoreductase</keyword>
<keyword evidence="6" id="KW-1185">Reference proteome</keyword>
<evidence type="ECO:0000256" key="3">
    <source>
        <dbReference type="ARBA" id="ARBA00022827"/>
    </source>
</evidence>
<evidence type="ECO:0000313" key="5">
    <source>
        <dbReference type="EMBL" id="SDD84663.1"/>
    </source>
</evidence>
<dbReference type="InterPro" id="IPR016156">
    <property type="entry name" value="FAD/NAD-linked_Rdtase_dimer_sf"/>
</dbReference>
<dbReference type="InterPro" id="IPR023753">
    <property type="entry name" value="FAD/NAD-binding_dom"/>
</dbReference>
<dbReference type="EMBL" id="FMZE01000013">
    <property type="protein sequence ID" value="SDD84663.1"/>
    <property type="molecule type" value="Genomic_DNA"/>
</dbReference>
<dbReference type="GO" id="GO:0016651">
    <property type="term" value="F:oxidoreductase activity, acting on NAD(P)H"/>
    <property type="evidence" value="ECO:0007669"/>
    <property type="project" value="TreeGrafter"/>
</dbReference>
<dbReference type="PANTHER" id="PTHR43557">
    <property type="entry name" value="APOPTOSIS-INDUCING FACTOR 1"/>
    <property type="match status" value="1"/>
</dbReference>
<evidence type="ECO:0000313" key="6">
    <source>
        <dbReference type="Proteomes" id="UP000199494"/>
    </source>
</evidence>
<dbReference type="Pfam" id="PF14759">
    <property type="entry name" value="Reductase_C"/>
    <property type="match status" value="1"/>
</dbReference>
<dbReference type="InterPro" id="IPR050446">
    <property type="entry name" value="FAD-oxidoreductase/Apoptosis"/>
</dbReference>
<reference evidence="5 6" key="1">
    <citation type="submission" date="2016-10" db="EMBL/GenBank/DDBJ databases">
        <authorList>
            <person name="de Groot N.N."/>
        </authorList>
    </citation>
    <scope>NUCLEOTIDE SEQUENCE [LARGE SCALE GENOMIC DNA]</scope>
    <source>
        <strain evidence="5 6">CGMCC 4.5506</strain>
    </source>
</reference>
<dbReference type="SUPFAM" id="SSF51905">
    <property type="entry name" value="FAD/NAD(P)-binding domain"/>
    <property type="match status" value="2"/>
</dbReference>
<dbReference type="Pfam" id="PF07992">
    <property type="entry name" value="Pyr_redox_2"/>
    <property type="match status" value="1"/>
</dbReference>
<dbReference type="SUPFAM" id="SSF55424">
    <property type="entry name" value="FAD/NAD-linked reductases, dimerisation (C-terminal) domain"/>
    <property type="match status" value="1"/>
</dbReference>
<evidence type="ECO:0000256" key="4">
    <source>
        <dbReference type="ARBA" id="ARBA00023002"/>
    </source>
</evidence>
<accession>A0A1G6Y3Z1</accession>
<dbReference type="InterPro" id="IPR036188">
    <property type="entry name" value="FAD/NAD-bd_sf"/>
</dbReference>
<proteinExistence type="predicted"/>
<dbReference type="InterPro" id="IPR028202">
    <property type="entry name" value="Reductase_C"/>
</dbReference>
<sequence>MARVVIVGASVAGVRTAQALRMRGFEGTITLIGEEPHHPYDKPPLSKQQLAADAPAAPPPLLSEDELAHARVELRLGVRATGLDPASQVLRTSAGDHAYDHLVIATGVSPRTLPGSERAGVHTVRTADDASFLRSRLAALPRVVVIGAGFIGAEFAAAANARGCQVTVVEARETPMSHLLGDRVGARLAELHTRHGVTVRTGVRFAGFTGDTSVEGVALADGEVLPADLVVVGIGASPATGWLAGSGLPVGDGVECGEDLRVIGHPSVFAAGDVARWPHPHYAEPVRIEHWTNANEHGAMVAAAITGTPAPRAQAPYVWSDQYGHRVQIAGLPARGTLARLAGDGPDDLVAVYADEVGKVVGGVVVDDARAFMRLRKAVAKRCGIEDLEPPLAQPA</sequence>
<evidence type="ECO:0000256" key="2">
    <source>
        <dbReference type="ARBA" id="ARBA00022630"/>
    </source>
</evidence>
<keyword evidence="3" id="KW-0274">FAD</keyword>
<dbReference type="PANTHER" id="PTHR43557:SF2">
    <property type="entry name" value="RIESKE DOMAIN-CONTAINING PROTEIN-RELATED"/>
    <property type="match status" value="1"/>
</dbReference>
<dbReference type="PRINTS" id="PR00411">
    <property type="entry name" value="PNDRDTASEI"/>
</dbReference>
<dbReference type="Proteomes" id="UP000199494">
    <property type="component" value="Unassembled WGS sequence"/>
</dbReference>
<evidence type="ECO:0000256" key="1">
    <source>
        <dbReference type="ARBA" id="ARBA00001974"/>
    </source>
</evidence>
<dbReference type="Gene3D" id="3.30.390.30">
    <property type="match status" value="1"/>
</dbReference>